<comment type="caution">
    <text evidence="1">The sequence shown here is derived from an EMBL/GenBank/DDBJ whole genome shotgun (WGS) entry which is preliminary data.</text>
</comment>
<proteinExistence type="predicted"/>
<dbReference type="Proteomes" id="UP000192132">
    <property type="component" value="Unassembled WGS sequence"/>
</dbReference>
<reference evidence="1 2" key="1">
    <citation type="submission" date="2016-10" db="EMBL/GenBank/DDBJ databases">
        <title>Draft Genome sequence of Alkanindiges sp. strain H1.</title>
        <authorList>
            <person name="Subhash Y."/>
            <person name="Lee S."/>
        </authorList>
    </citation>
    <scope>NUCLEOTIDE SEQUENCE [LARGE SCALE GENOMIC DNA]</scope>
    <source>
        <strain evidence="1 2">H1</strain>
    </source>
</reference>
<gene>
    <name evidence="1" type="ORF">BKE30_00120</name>
</gene>
<evidence type="ECO:0000313" key="1">
    <source>
        <dbReference type="EMBL" id="ONG42256.1"/>
    </source>
</evidence>
<dbReference type="PROSITE" id="PS50818">
    <property type="entry name" value="INTEIN_C_TER"/>
    <property type="match status" value="1"/>
</dbReference>
<dbReference type="SUPFAM" id="SSF51294">
    <property type="entry name" value="Hedgehog/intein (Hint) domain"/>
    <property type="match status" value="1"/>
</dbReference>
<dbReference type="STRING" id="1907941.BKE30_00120"/>
<accession>A0A1S8D0J5</accession>
<dbReference type="EMBL" id="MLCN01000001">
    <property type="protein sequence ID" value="ONG42256.1"/>
    <property type="molecule type" value="Genomic_DNA"/>
</dbReference>
<evidence type="ECO:0000313" key="2">
    <source>
        <dbReference type="Proteomes" id="UP000192132"/>
    </source>
</evidence>
<name>A0A1S8D0J5_9GAMM</name>
<organism evidence="1 2">
    <name type="scientific">Alkanindiges hydrocarboniclasticus</name>
    <dbReference type="NCBI Taxonomy" id="1907941"/>
    <lineage>
        <taxon>Bacteria</taxon>
        <taxon>Pseudomonadati</taxon>
        <taxon>Pseudomonadota</taxon>
        <taxon>Gammaproteobacteria</taxon>
        <taxon>Moraxellales</taxon>
        <taxon>Moraxellaceae</taxon>
        <taxon>Alkanindiges</taxon>
    </lineage>
</organism>
<dbReference type="NCBIfam" id="TIGR01443">
    <property type="entry name" value="intein_Cterm"/>
    <property type="match status" value="1"/>
</dbReference>
<dbReference type="OrthoDB" id="2666939at2"/>
<dbReference type="Gene3D" id="2.170.16.10">
    <property type="entry name" value="Hedgehog/Intein (Hint) domain"/>
    <property type="match status" value="1"/>
</dbReference>
<dbReference type="RefSeq" id="WP_076876644.1">
    <property type="nucleotide sequence ID" value="NZ_MLCN01000001.1"/>
</dbReference>
<keyword evidence="2" id="KW-1185">Reference proteome</keyword>
<dbReference type="Pfam" id="PF07591">
    <property type="entry name" value="PT-HINT"/>
    <property type="match status" value="1"/>
</dbReference>
<sequence length="272" mass="31184">MNTLKQVSGFAAGTFVHTAEGWTPIQDIKVGDMVLSKPESGEGETSYKPVLNTFAYENKELWIVEARKHWSDEDIHGKLIDNNIFRYTQNTTEFIVTPNHPVWVVGIGIWNGEKSLESVIPYPQPQWKRVDQLQQYEVIVNKDNVLFYIKKAQPLYQFKAKELSTVDPSIAWYQQHYYVSQDPSETEDIEFYNFKKGTAIDVEYCKQKSYIVGSALTDKPGVGSDQPNDLKDIAGQYIPFIDTVYNLEVADNHSFFIDSIGIFVHNLKILKD</sequence>
<protein>
    <submittedName>
        <fullName evidence="1">Uncharacterized protein</fullName>
    </submittedName>
</protein>
<dbReference type="InterPro" id="IPR030934">
    <property type="entry name" value="Intein_C"/>
</dbReference>
<dbReference type="InterPro" id="IPR036844">
    <property type="entry name" value="Hint_dom_sf"/>
</dbReference>
<dbReference type="AlphaFoldDB" id="A0A1S8D0J5"/>